<dbReference type="AlphaFoldDB" id="W4GBB6"/>
<feature type="region of interest" description="Disordered" evidence="2">
    <location>
        <begin position="355"/>
        <end position="388"/>
    </location>
</feature>
<feature type="coiled-coil region" evidence="1">
    <location>
        <begin position="453"/>
        <end position="480"/>
    </location>
</feature>
<evidence type="ECO:0000313" key="3">
    <source>
        <dbReference type="EMBL" id="ETV76248.1"/>
    </source>
</evidence>
<dbReference type="OrthoDB" id="76578at2759"/>
<organism evidence="3">
    <name type="scientific">Aphanomyces astaci</name>
    <name type="common">Crayfish plague agent</name>
    <dbReference type="NCBI Taxonomy" id="112090"/>
    <lineage>
        <taxon>Eukaryota</taxon>
        <taxon>Sar</taxon>
        <taxon>Stramenopiles</taxon>
        <taxon>Oomycota</taxon>
        <taxon>Saprolegniomycetes</taxon>
        <taxon>Saprolegniales</taxon>
        <taxon>Verrucalvaceae</taxon>
        <taxon>Aphanomyces</taxon>
    </lineage>
</organism>
<dbReference type="GeneID" id="20811737"/>
<dbReference type="EMBL" id="KI913137">
    <property type="protein sequence ID" value="ETV76248.1"/>
    <property type="molecule type" value="Genomic_DNA"/>
</dbReference>
<feature type="compositionally biased region" description="Polar residues" evidence="2">
    <location>
        <begin position="379"/>
        <end position="388"/>
    </location>
</feature>
<feature type="region of interest" description="Disordered" evidence="2">
    <location>
        <begin position="1"/>
        <end position="25"/>
    </location>
</feature>
<feature type="coiled-coil region" evidence="1">
    <location>
        <begin position="615"/>
        <end position="642"/>
    </location>
</feature>
<dbReference type="VEuPathDB" id="FungiDB:H257_09741"/>
<proteinExistence type="predicted"/>
<protein>
    <submittedName>
        <fullName evidence="3">Uncharacterized protein</fullName>
    </submittedName>
</protein>
<name>W4GBB6_APHAT</name>
<evidence type="ECO:0000256" key="2">
    <source>
        <dbReference type="SAM" id="MobiDB-lite"/>
    </source>
</evidence>
<feature type="compositionally biased region" description="Pro residues" evidence="2">
    <location>
        <begin position="360"/>
        <end position="375"/>
    </location>
</feature>
<dbReference type="STRING" id="112090.W4GBB6"/>
<reference evidence="3" key="1">
    <citation type="submission" date="2013-12" db="EMBL/GenBank/DDBJ databases">
        <title>The Genome Sequence of Aphanomyces astaci APO3.</title>
        <authorList>
            <consortium name="The Broad Institute Genomics Platform"/>
            <person name="Russ C."/>
            <person name="Tyler B."/>
            <person name="van West P."/>
            <person name="Dieguez-Uribeondo J."/>
            <person name="Young S.K."/>
            <person name="Zeng Q."/>
            <person name="Gargeya S."/>
            <person name="Fitzgerald M."/>
            <person name="Abouelleil A."/>
            <person name="Alvarado L."/>
            <person name="Chapman S.B."/>
            <person name="Gainer-Dewar J."/>
            <person name="Goldberg J."/>
            <person name="Griggs A."/>
            <person name="Gujja S."/>
            <person name="Hansen M."/>
            <person name="Howarth C."/>
            <person name="Imamovic A."/>
            <person name="Ireland A."/>
            <person name="Larimer J."/>
            <person name="McCowan C."/>
            <person name="Murphy C."/>
            <person name="Pearson M."/>
            <person name="Poon T.W."/>
            <person name="Priest M."/>
            <person name="Roberts A."/>
            <person name="Saif S."/>
            <person name="Shea T."/>
            <person name="Sykes S."/>
            <person name="Wortman J."/>
            <person name="Nusbaum C."/>
            <person name="Birren B."/>
        </authorList>
    </citation>
    <scope>NUCLEOTIDE SEQUENCE [LARGE SCALE GENOMIC DNA]</scope>
    <source>
        <strain evidence="3">APO3</strain>
    </source>
</reference>
<sequence>MSSPPSNATTTPSFHASSPARPTRFREDLQRSTTQVVDNAVQWASFFQAICPVVLSANPVHLHVPDTVLLTPKGAPSIWYHSSASSGGVLKRKQPMVGGACDRFSLVLTTSLKHMTANAILGAFVGPRADLVGPTDAVAVVRFGFSSRLLSRADFSTLCDQMNCHKLTPMRGADGLSLPSVPFCLQRYICPQDDKRYIVSFSFHPPCLGDSKPAMCDVFVAPYSKRYHLGKANVVTHGEVHEKSVQPPPQFDDRKASYDFHVARGGSDAKLVSPVSRMKHLTVMLAHHINTHHPTNPVQGIVCEFIVGACDEVIYMTAVLGVSWQHQDVPSWEKLADVDPESHLICQHHARLRAASATPPASPRPTPPNTAPPALLPSTQTPRFPSVPNVQVSPAEVWTCGLVAADRSPRYKNASPSKFYRDGKFVTKLSALQCESSCRLHMPMHRACRPALLVDLARQVEELREDLVEQTERCIQAEEHAVACVRETCVATRHREAVDARMVQLMAEQARQKERWEGRIMQAEECAVHVHELFSHQARQVARLEARNSAHDHQLQRQVADAHIEMDKLRRQDAVWASQVAARDSEIARLINEQDKTRQQAIVDTLQREGSQAHINSLRAQISLLKREKEVLRKESTRYMAERDDLLRVLPVVTSIADKRAVKPVKVNVADLFEPGDNAKEINMLQLMLSSHAKALKGAFQGLTLQAAGTTSTGAKSNVLPVATFVGFATACGFMQTLSMDQLQSMVHKVTKDDRKAGSPDDKAAGLTYAQFCECLVRLAHILYKTELPQLTKRFAYLIENDVVGFEKSKLDSEHSKGEADNGGG</sequence>
<evidence type="ECO:0000256" key="1">
    <source>
        <dbReference type="SAM" id="Coils"/>
    </source>
</evidence>
<accession>W4GBB6</accession>
<gene>
    <name evidence="3" type="ORF">H257_09741</name>
</gene>
<feature type="compositionally biased region" description="Low complexity" evidence="2">
    <location>
        <begin position="1"/>
        <end position="13"/>
    </location>
</feature>
<keyword evidence="1" id="KW-0175">Coiled coil</keyword>
<dbReference type="RefSeq" id="XP_009834373.1">
    <property type="nucleotide sequence ID" value="XM_009836071.1"/>
</dbReference>